<dbReference type="Proteomes" id="UP001157091">
    <property type="component" value="Unassembled WGS sequence"/>
</dbReference>
<dbReference type="RefSeq" id="WP_284294064.1">
    <property type="nucleotide sequence ID" value="NZ_BSUK01000001.1"/>
</dbReference>
<accession>A0ABQ6I3Z6</accession>
<keyword evidence="2" id="KW-1185">Reference proteome</keyword>
<protein>
    <recommendedName>
        <fullName evidence="3">SnoaL-like domain-containing protein</fullName>
    </recommendedName>
</protein>
<dbReference type="InterPro" id="IPR032710">
    <property type="entry name" value="NTF2-like_dom_sf"/>
</dbReference>
<dbReference type="Gene3D" id="3.10.450.50">
    <property type="match status" value="1"/>
</dbReference>
<comment type="caution">
    <text evidence="1">The sequence shown here is derived from an EMBL/GenBank/DDBJ whole genome shotgun (WGS) entry which is preliminary data.</text>
</comment>
<dbReference type="SUPFAM" id="SSF54427">
    <property type="entry name" value="NTF2-like"/>
    <property type="match status" value="1"/>
</dbReference>
<gene>
    <name evidence="1" type="ORF">GCM10025864_32380</name>
</gene>
<proteinExistence type="predicted"/>
<organism evidence="1 2">
    <name type="scientific">Luteimicrobium album</name>
    <dbReference type="NCBI Taxonomy" id="1054550"/>
    <lineage>
        <taxon>Bacteria</taxon>
        <taxon>Bacillati</taxon>
        <taxon>Actinomycetota</taxon>
        <taxon>Actinomycetes</taxon>
        <taxon>Micrococcales</taxon>
        <taxon>Luteimicrobium</taxon>
    </lineage>
</organism>
<name>A0ABQ6I3Z6_9MICO</name>
<evidence type="ECO:0008006" key="3">
    <source>
        <dbReference type="Google" id="ProtNLM"/>
    </source>
</evidence>
<sequence>MDTNQPTATSTALDALHGWTRLWNGAYDVAPEILTPDARVTFGGVAIGERADPLSGPAAIAGLIRDFRAGRPGLVYSEVDVRAWDGFAVVAWDVDGPGLRRGGIDTFVLDIEGRIAAVRSVTGERGWPRATIAA</sequence>
<evidence type="ECO:0000313" key="1">
    <source>
        <dbReference type="EMBL" id="GMA25479.1"/>
    </source>
</evidence>
<dbReference type="EMBL" id="BSUK01000001">
    <property type="protein sequence ID" value="GMA25479.1"/>
    <property type="molecule type" value="Genomic_DNA"/>
</dbReference>
<evidence type="ECO:0000313" key="2">
    <source>
        <dbReference type="Proteomes" id="UP001157091"/>
    </source>
</evidence>
<reference evidence="2" key="1">
    <citation type="journal article" date="2019" name="Int. J. Syst. Evol. Microbiol.">
        <title>The Global Catalogue of Microorganisms (GCM) 10K type strain sequencing project: providing services to taxonomists for standard genome sequencing and annotation.</title>
        <authorList>
            <consortium name="The Broad Institute Genomics Platform"/>
            <consortium name="The Broad Institute Genome Sequencing Center for Infectious Disease"/>
            <person name="Wu L."/>
            <person name="Ma J."/>
        </authorList>
    </citation>
    <scope>NUCLEOTIDE SEQUENCE [LARGE SCALE GENOMIC DNA]</scope>
    <source>
        <strain evidence="2">NBRC 106348</strain>
    </source>
</reference>